<sequence>MQQKLNTNLKLIYIFLFLSIGFQSCEFFGLDKELDNLTIQDLELESISKFPYLTPQGEWHDPESIVYSNTRDSVFNKLFLDYKETKNANFQRLTLSIDFPSDSSLLSLDSVEVFIENAKAEKYKIGYLYDIPDNTTDKSLDLTIQNNESVVGNILKDSVVYFKPRFHFRITVRSDSMKFKVLGGYSITGQ</sequence>
<protein>
    <recommendedName>
        <fullName evidence="3">DUF4843 domain-containing protein</fullName>
    </recommendedName>
</protein>
<organism evidence="1 2">
    <name type="scientific">Flammeovirga kamogawensis</name>
    <dbReference type="NCBI Taxonomy" id="373891"/>
    <lineage>
        <taxon>Bacteria</taxon>
        <taxon>Pseudomonadati</taxon>
        <taxon>Bacteroidota</taxon>
        <taxon>Cytophagia</taxon>
        <taxon>Cytophagales</taxon>
        <taxon>Flammeovirgaceae</taxon>
        <taxon>Flammeovirga</taxon>
    </lineage>
</organism>
<proteinExistence type="predicted"/>
<dbReference type="RefSeq" id="WP_144074860.1">
    <property type="nucleotide sequence ID" value="NZ_CP076128.1"/>
</dbReference>
<reference evidence="1 2" key="1">
    <citation type="submission" date="2021-05" db="EMBL/GenBank/DDBJ databases">
        <title>Comparative genomic studies on the polysaccharide-degrading batcterial strains of the Flammeovirga genus.</title>
        <authorList>
            <person name="Zewei F."/>
            <person name="Zheng Z."/>
            <person name="Yu L."/>
            <person name="Ruyue G."/>
            <person name="Yanhong M."/>
            <person name="Yuanyuan C."/>
            <person name="Jingyan G."/>
            <person name="Wenjun H."/>
        </authorList>
    </citation>
    <scope>NUCLEOTIDE SEQUENCE [LARGE SCALE GENOMIC DNA]</scope>
    <source>
        <strain evidence="1 2">YS10</strain>
    </source>
</reference>
<name>A0ABX8GV63_9BACT</name>
<evidence type="ECO:0000313" key="1">
    <source>
        <dbReference type="EMBL" id="QWG07471.1"/>
    </source>
</evidence>
<evidence type="ECO:0008006" key="3">
    <source>
        <dbReference type="Google" id="ProtNLM"/>
    </source>
</evidence>
<accession>A0ABX8GV63</accession>
<dbReference type="PROSITE" id="PS51257">
    <property type="entry name" value="PROKAR_LIPOPROTEIN"/>
    <property type="match status" value="1"/>
</dbReference>
<dbReference type="EMBL" id="CP076128">
    <property type="protein sequence ID" value="QWG07471.1"/>
    <property type="molecule type" value="Genomic_DNA"/>
</dbReference>
<gene>
    <name evidence="1" type="ORF">KM029_00580</name>
</gene>
<evidence type="ECO:0000313" key="2">
    <source>
        <dbReference type="Proteomes" id="UP000682802"/>
    </source>
</evidence>
<dbReference type="Proteomes" id="UP000682802">
    <property type="component" value="Chromosome 1"/>
</dbReference>
<keyword evidence="2" id="KW-1185">Reference proteome</keyword>